<dbReference type="PANTHER" id="PTHR24305">
    <property type="entry name" value="CYTOCHROME P450"/>
    <property type="match status" value="1"/>
</dbReference>
<dbReference type="Gene3D" id="1.10.630.10">
    <property type="entry name" value="Cytochrome P450"/>
    <property type="match status" value="1"/>
</dbReference>
<dbReference type="Proteomes" id="UP000815677">
    <property type="component" value="Unassembled WGS sequence"/>
</dbReference>
<evidence type="ECO:0000313" key="15">
    <source>
        <dbReference type="Proteomes" id="UP000815677"/>
    </source>
</evidence>
<evidence type="ECO:0000256" key="13">
    <source>
        <dbReference type="SAM" id="Phobius"/>
    </source>
</evidence>
<reference evidence="14" key="1">
    <citation type="submission" date="2014-09" db="EMBL/GenBank/DDBJ databases">
        <title>Genome sequence of the luminous mushroom Mycena chlorophos for searching fungal bioluminescence genes.</title>
        <authorList>
            <person name="Tanaka Y."/>
            <person name="Kasuga D."/>
            <person name="Oba Y."/>
            <person name="Hase S."/>
            <person name="Sato K."/>
            <person name="Oba Y."/>
            <person name="Sakakibara Y."/>
        </authorList>
    </citation>
    <scope>NUCLEOTIDE SEQUENCE</scope>
</reference>
<sequence length="565" mass="63213">MLSLPSLMSPILNVLLFTGKAFAVLSFLLVARAFVWLVNLYLIAPKRDPLRHLPGPEGGFLESHFNQVNDPDISPEVYADWTTRFGKTLRYHGYGKHDYRLMSFDMRAISHIVQSPNFQKPWQTRRYLGRLLGRGVFNLEGTEHRALRKIIAPVFTAQAVKGISGIYFQKAEELCDRWDSILGADDVKTLDVAHWASRLTFDIFGLAALDYHFNSLLEESEAVYCAYREMFSISDRSSQLRVLKQLYLPIVERIWPDAGDRNTQRCLKTIRECGMGLIQAKRQAILAEKLDFQSQEKDLLSLLIKSNLSAEASIQLSDKEILDQLTSFLFAGSDTTGFAITWCLRYLSLYPDIQQRLRDELANAGTDANADAVDALPYLDAVVRETFRVTPSVHGTIRVATADELIPISSPVTLRDGTVATDHIRISKGSFVHIPIEGINMDVDLWGPDARVFNPDRWLQVAPDSQEPVGGPAQPFPGIANLMSFSFGRASCPGWRFALLESKVALATLVRQYKFAPEPSAEIGMLNAVMVKPFVRKEGRSASDGVGLPLLVSRVHEGEDKVTTH</sequence>
<dbReference type="InterPro" id="IPR050121">
    <property type="entry name" value="Cytochrome_P450_monoxygenase"/>
</dbReference>
<dbReference type="PRINTS" id="PR00385">
    <property type="entry name" value="P450"/>
</dbReference>
<keyword evidence="7" id="KW-0479">Metal-binding</keyword>
<evidence type="ECO:0000256" key="12">
    <source>
        <dbReference type="ARBA" id="ARBA00023136"/>
    </source>
</evidence>
<keyword evidence="5" id="KW-0349">Heme</keyword>
<evidence type="ECO:0000256" key="5">
    <source>
        <dbReference type="ARBA" id="ARBA00022617"/>
    </source>
</evidence>
<evidence type="ECO:0000256" key="1">
    <source>
        <dbReference type="ARBA" id="ARBA00001971"/>
    </source>
</evidence>
<dbReference type="InterPro" id="IPR002401">
    <property type="entry name" value="Cyt_P450_E_grp-I"/>
</dbReference>
<keyword evidence="9" id="KW-0560">Oxidoreductase</keyword>
<keyword evidence="8 13" id="KW-1133">Transmembrane helix</keyword>
<feature type="transmembrane region" description="Helical" evidence="13">
    <location>
        <begin position="20"/>
        <end position="43"/>
    </location>
</feature>
<dbReference type="InterPro" id="IPR001128">
    <property type="entry name" value="Cyt_P450"/>
</dbReference>
<dbReference type="EMBL" id="DF842131">
    <property type="protein sequence ID" value="GAT46079.1"/>
    <property type="molecule type" value="Genomic_DNA"/>
</dbReference>
<keyword evidence="11" id="KW-0503">Monooxygenase</keyword>
<proteinExistence type="inferred from homology"/>
<evidence type="ECO:0000256" key="9">
    <source>
        <dbReference type="ARBA" id="ARBA00023002"/>
    </source>
</evidence>
<evidence type="ECO:0000256" key="6">
    <source>
        <dbReference type="ARBA" id="ARBA00022692"/>
    </source>
</evidence>
<evidence type="ECO:0000256" key="7">
    <source>
        <dbReference type="ARBA" id="ARBA00022723"/>
    </source>
</evidence>
<evidence type="ECO:0000256" key="10">
    <source>
        <dbReference type="ARBA" id="ARBA00023004"/>
    </source>
</evidence>
<name>A0ABQ0L4K5_MYCCL</name>
<evidence type="ECO:0000256" key="8">
    <source>
        <dbReference type="ARBA" id="ARBA00022989"/>
    </source>
</evidence>
<keyword evidence="15" id="KW-1185">Reference proteome</keyword>
<evidence type="ECO:0000313" key="14">
    <source>
        <dbReference type="EMBL" id="GAT46079.1"/>
    </source>
</evidence>
<comment type="subcellular location">
    <subcellularLocation>
        <location evidence="2">Membrane</location>
    </subcellularLocation>
</comment>
<dbReference type="InterPro" id="IPR036396">
    <property type="entry name" value="Cyt_P450_sf"/>
</dbReference>
<dbReference type="Pfam" id="PF00067">
    <property type="entry name" value="p450"/>
    <property type="match status" value="1"/>
</dbReference>
<gene>
    <name evidence="14" type="ORF">MCHLO_03619</name>
</gene>
<accession>A0ABQ0L4K5</accession>
<comment type="pathway">
    <text evidence="3">Secondary metabolite biosynthesis; terpenoid biosynthesis.</text>
</comment>
<evidence type="ECO:0000256" key="3">
    <source>
        <dbReference type="ARBA" id="ARBA00004721"/>
    </source>
</evidence>
<organism evidence="14 15">
    <name type="scientific">Mycena chlorophos</name>
    <name type="common">Agaric fungus</name>
    <name type="synonym">Agaricus chlorophos</name>
    <dbReference type="NCBI Taxonomy" id="658473"/>
    <lineage>
        <taxon>Eukaryota</taxon>
        <taxon>Fungi</taxon>
        <taxon>Dikarya</taxon>
        <taxon>Basidiomycota</taxon>
        <taxon>Agaricomycotina</taxon>
        <taxon>Agaricomycetes</taxon>
        <taxon>Agaricomycetidae</taxon>
        <taxon>Agaricales</taxon>
        <taxon>Marasmiineae</taxon>
        <taxon>Mycenaceae</taxon>
        <taxon>Mycena</taxon>
    </lineage>
</organism>
<keyword evidence="6 13" id="KW-0812">Transmembrane</keyword>
<dbReference type="PANTHER" id="PTHR24305:SF166">
    <property type="entry name" value="CYTOCHROME P450 12A4, MITOCHONDRIAL-RELATED"/>
    <property type="match status" value="1"/>
</dbReference>
<keyword evidence="12 13" id="KW-0472">Membrane</keyword>
<dbReference type="PRINTS" id="PR00463">
    <property type="entry name" value="EP450I"/>
</dbReference>
<comment type="similarity">
    <text evidence="4">Belongs to the cytochrome P450 family.</text>
</comment>
<evidence type="ECO:0000256" key="2">
    <source>
        <dbReference type="ARBA" id="ARBA00004370"/>
    </source>
</evidence>
<dbReference type="SUPFAM" id="SSF48264">
    <property type="entry name" value="Cytochrome P450"/>
    <property type="match status" value="1"/>
</dbReference>
<evidence type="ECO:0000256" key="4">
    <source>
        <dbReference type="ARBA" id="ARBA00010617"/>
    </source>
</evidence>
<comment type="cofactor">
    <cofactor evidence="1">
        <name>heme</name>
        <dbReference type="ChEBI" id="CHEBI:30413"/>
    </cofactor>
</comment>
<evidence type="ECO:0000256" key="11">
    <source>
        <dbReference type="ARBA" id="ARBA00023033"/>
    </source>
</evidence>
<keyword evidence="10" id="KW-0408">Iron</keyword>
<protein>
    <submittedName>
        <fullName evidence="14">Cytochrome P450</fullName>
    </submittedName>
</protein>